<reference evidence="4" key="1">
    <citation type="submission" date="2022-05" db="EMBL/GenBank/DDBJ databases">
        <title>The Musa troglodytarum L. genome provides insights into the mechanism of non-climacteric behaviour and enrichment of carotenoids.</title>
        <authorList>
            <person name="Wang J."/>
        </authorList>
    </citation>
    <scope>NUCLEOTIDE SEQUENCE</scope>
    <source>
        <tissue evidence="4">Leaf</tissue>
    </source>
</reference>
<feature type="compositionally biased region" description="Basic and acidic residues" evidence="2">
    <location>
        <begin position="30"/>
        <end position="44"/>
    </location>
</feature>
<gene>
    <name evidence="4" type="ORF">MUK42_08799</name>
</gene>
<proteinExistence type="predicted"/>
<dbReference type="PROSITE" id="PS50157">
    <property type="entry name" value="ZINC_FINGER_C2H2_2"/>
    <property type="match status" value="2"/>
</dbReference>
<dbReference type="OrthoDB" id="6077919at2759"/>
<dbReference type="Proteomes" id="UP001055439">
    <property type="component" value="Chromosome 1"/>
</dbReference>
<feature type="region of interest" description="Disordered" evidence="2">
    <location>
        <begin position="154"/>
        <end position="278"/>
    </location>
</feature>
<keyword evidence="5" id="KW-1185">Reference proteome</keyword>
<dbReference type="AlphaFoldDB" id="A0A9E7ED04"/>
<dbReference type="EMBL" id="CP097502">
    <property type="protein sequence ID" value="URD74661.1"/>
    <property type="molecule type" value="Genomic_DNA"/>
</dbReference>
<sequence length="278" mass="29307">MSAAHAPTAPAHPGSFAADCGGDGDDNGDDPSRDKPLKPAHTVDAEPIFSGDDDEEEQADDDAGAPSPGGRQKQAEPVGPQQCNVCNKAFGSVKALHGHMRSHPLRKWRGILPPSMRPGAEQEVADSLLLLSGQEEAPRKRRFVCSGCNREFPTRQALGGHRASHKSQKGCYERAKEAREYGPRAGRRRARKRGSKEPGPSEAKPTPTLATTVVGTSTSTSTMAAEGTTRTRRRGLDLNLLPASSDDTTGGNGNGNGSSTSSALAGQSHRDSSHKDSK</sequence>
<evidence type="ECO:0000313" key="4">
    <source>
        <dbReference type="EMBL" id="URD74661.1"/>
    </source>
</evidence>
<evidence type="ECO:0000259" key="3">
    <source>
        <dbReference type="PROSITE" id="PS50157"/>
    </source>
</evidence>
<evidence type="ECO:0000313" key="5">
    <source>
        <dbReference type="Proteomes" id="UP001055439"/>
    </source>
</evidence>
<feature type="compositionally biased region" description="Acidic residues" evidence="2">
    <location>
        <begin position="51"/>
        <end position="63"/>
    </location>
</feature>
<dbReference type="InterPro" id="IPR013087">
    <property type="entry name" value="Znf_C2H2_type"/>
</dbReference>
<dbReference type="SMART" id="SM00355">
    <property type="entry name" value="ZnF_C2H2"/>
    <property type="match status" value="2"/>
</dbReference>
<keyword evidence="1" id="KW-0479">Metal-binding</keyword>
<feature type="compositionally biased region" description="Low complexity" evidence="2">
    <location>
        <begin position="205"/>
        <end position="228"/>
    </location>
</feature>
<dbReference type="PANTHER" id="PTHR47591:SF1">
    <property type="entry name" value="ZINC FINGER PROTEIN ZAT2-RELATED"/>
    <property type="match status" value="1"/>
</dbReference>
<feature type="compositionally biased region" description="Basic residues" evidence="2">
    <location>
        <begin position="185"/>
        <end position="194"/>
    </location>
</feature>
<dbReference type="GO" id="GO:0008270">
    <property type="term" value="F:zinc ion binding"/>
    <property type="evidence" value="ECO:0007669"/>
    <property type="project" value="UniProtKB-KW"/>
</dbReference>
<feature type="compositionally biased region" description="Basic and acidic residues" evidence="2">
    <location>
        <begin position="171"/>
        <end position="182"/>
    </location>
</feature>
<evidence type="ECO:0000256" key="2">
    <source>
        <dbReference type="SAM" id="MobiDB-lite"/>
    </source>
</evidence>
<feature type="domain" description="C2H2-type" evidence="3">
    <location>
        <begin position="81"/>
        <end position="108"/>
    </location>
</feature>
<dbReference type="SUPFAM" id="SSF57667">
    <property type="entry name" value="beta-beta-alpha zinc fingers"/>
    <property type="match status" value="1"/>
</dbReference>
<dbReference type="Pfam" id="PF13912">
    <property type="entry name" value="zf-C2H2_6"/>
    <property type="match status" value="2"/>
</dbReference>
<dbReference type="InterPro" id="IPR036236">
    <property type="entry name" value="Znf_C2H2_sf"/>
</dbReference>
<dbReference type="Gene3D" id="3.30.160.60">
    <property type="entry name" value="Classic Zinc Finger"/>
    <property type="match status" value="1"/>
</dbReference>
<feature type="region of interest" description="Disordered" evidence="2">
    <location>
        <begin position="1"/>
        <end position="83"/>
    </location>
</feature>
<dbReference type="PANTHER" id="PTHR47591">
    <property type="entry name" value="ZINC FINGER PROTEIN ZAT2-RELATED"/>
    <property type="match status" value="1"/>
</dbReference>
<protein>
    <recommendedName>
        <fullName evidence="3">C2H2-type domain-containing protein</fullName>
    </recommendedName>
</protein>
<accession>A0A9E7ED04</accession>
<feature type="compositionally biased region" description="Basic and acidic residues" evidence="2">
    <location>
        <begin position="268"/>
        <end position="278"/>
    </location>
</feature>
<keyword evidence="1" id="KW-0863">Zinc-finger</keyword>
<keyword evidence="1" id="KW-0862">Zinc</keyword>
<dbReference type="PROSITE" id="PS00028">
    <property type="entry name" value="ZINC_FINGER_C2H2_1"/>
    <property type="match status" value="2"/>
</dbReference>
<feature type="compositionally biased region" description="Low complexity" evidence="2">
    <location>
        <begin position="1"/>
        <end position="13"/>
    </location>
</feature>
<name>A0A9E7ED04_9LILI</name>
<feature type="domain" description="C2H2-type" evidence="3">
    <location>
        <begin position="143"/>
        <end position="170"/>
    </location>
</feature>
<organism evidence="4 5">
    <name type="scientific">Musa troglodytarum</name>
    <name type="common">fe'i banana</name>
    <dbReference type="NCBI Taxonomy" id="320322"/>
    <lineage>
        <taxon>Eukaryota</taxon>
        <taxon>Viridiplantae</taxon>
        <taxon>Streptophyta</taxon>
        <taxon>Embryophyta</taxon>
        <taxon>Tracheophyta</taxon>
        <taxon>Spermatophyta</taxon>
        <taxon>Magnoliopsida</taxon>
        <taxon>Liliopsida</taxon>
        <taxon>Zingiberales</taxon>
        <taxon>Musaceae</taxon>
        <taxon>Musa</taxon>
    </lineage>
</organism>
<evidence type="ECO:0000256" key="1">
    <source>
        <dbReference type="PROSITE-ProRule" id="PRU00042"/>
    </source>
</evidence>